<feature type="region of interest" description="Disordered" evidence="2">
    <location>
        <begin position="513"/>
        <end position="547"/>
    </location>
</feature>
<dbReference type="Gene3D" id="3.30.160.60">
    <property type="entry name" value="Classic Zinc Finger"/>
    <property type="match status" value="1"/>
</dbReference>
<evidence type="ECO:0000256" key="2">
    <source>
        <dbReference type="SAM" id="MobiDB-lite"/>
    </source>
</evidence>
<dbReference type="AlphaFoldDB" id="A0A9Q8T2R7"/>
<dbReference type="KEGG" id="clup:CLUP02_13364"/>
<keyword evidence="1" id="KW-0479">Metal-binding</keyword>
<evidence type="ECO:0000313" key="4">
    <source>
        <dbReference type="EMBL" id="UQC87843.1"/>
    </source>
</evidence>
<dbReference type="EMBL" id="CP019479">
    <property type="protein sequence ID" value="UQC87843.1"/>
    <property type="molecule type" value="Genomic_DNA"/>
</dbReference>
<feature type="compositionally biased region" description="Polar residues" evidence="2">
    <location>
        <begin position="410"/>
        <end position="419"/>
    </location>
</feature>
<dbReference type="InterPro" id="IPR013087">
    <property type="entry name" value="Znf_C2H2_type"/>
</dbReference>
<accession>A0A9Q8T2R7</accession>
<evidence type="ECO:0000256" key="1">
    <source>
        <dbReference type="PROSITE-ProRule" id="PRU00042"/>
    </source>
</evidence>
<reference evidence="4" key="1">
    <citation type="journal article" date="2021" name="Mol. Plant Microbe Interact.">
        <title>Complete Genome Sequence of the Plant-Pathogenic Fungus Colletotrichum lupini.</title>
        <authorList>
            <person name="Baroncelli R."/>
            <person name="Pensec F."/>
            <person name="Da Lio D."/>
            <person name="Boufleur T."/>
            <person name="Vicente I."/>
            <person name="Sarrocco S."/>
            <person name="Picot A."/>
            <person name="Baraldi E."/>
            <person name="Sukno S."/>
            <person name="Thon M."/>
            <person name="Le Floch G."/>
        </authorList>
    </citation>
    <scope>NUCLEOTIDE SEQUENCE</scope>
    <source>
        <strain evidence="4">IMI 504893</strain>
    </source>
</reference>
<protein>
    <recommendedName>
        <fullName evidence="3">C2H2-type domain-containing protein</fullName>
    </recommendedName>
</protein>
<keyword evidence="1" id="KW-0862">Zinc</keyword>
<gene>
    <name evidence="4" type="ORF">CLUP02_13364</name>
</gene>
<dbReference type="Proteomes" id="UP000830671">
    <property type="component" value="Chromosome 7"/>
</dbReference>
<dbReference type="GO" id="GO:0008270">
    <property type="term" value="F:zinc ion binding"/>
    <property type="evidence" value="ECO:0007669"/>
    <property type="project" value="UniProtKB-KW"/>
</dbReference>
<dbReference type="RefSeq" id="XP_049149449.1">
    <property type="nucleotide sequence ID" value="XM_049292303.1"/>
</dbReference>
<sequence>MASYADPPVQDRWDSHDFDGDPDRYLCLYSMSDEFDLDAWATPDPRVTTMVDMGDAFASEMELHRSTLNPVKFEKTESPFDGGSSDDGGFPLPRLLTFRERRRLPVQLLLRKSRHAPIACGKCREDMIASCSLSSRDKLASVRLSDLATMEDICVLDFVTPVPVSPDDGQTAHLDIPDTCRQVSFGKLNGVMQLLLAKDLTQQIAESTTLYQYDPYYQQPSTPETEFYDLSAATNIVGRLPSENTTHHPGFPPSVAVMAVTTTGWPYGAQPVRAAPDAMNDSMYQNSPFSELFELSDEGDDWAMLMQQDMLATGDYDMTTFDPSTMEPTYQTTHSPQEIFNDPAVQFDVAQSLGPNFFDFNSPLPDLSTSGYLSGDQVSSYLGSTNTSPFEPVLDFFPETDSFSMFPASTDGSPLDTTFSSPGSDSASAPSSSSHPYSCTTDGCTKTFAKEAQLKQHQRVHRKALVCTICRAEHRHEHKFAQVRDLERHMQARHKDVAEKNNVRSEIRQCPHQGCEHQGRRDNVSRHHKSKHGKELKWKRGVPHVVG</sequence>
<feature type="compositionally biased region" description="Low complexity" evidence="2">
    <location>
        <begin position="420"/>
        <end position="438"/>
    </location>
</feature>
<keyword evidence="5" id="KW-1185">Reference proteome</keyword>
<keyword evidence="1" id="KW-0863">Zinc-finger</keyword>
<dbReference type="SMART" id="SM00355">
    <property type="entry name" value="ZnF_C2H2"/>
    <property type="match status" value="3"/>
</dbReference>
<feature type="domain" description="C2H2-type" evidence="3">
    <location>
        <begin position="437"/>
        <end position="461"/>
    </location>
</feature>
<dbReference type="PROSITE" id="PS00028">
    <property type="entry name" value="ZINC_FINGER_C2H2_1"/>
    <property type="match status" value="1"/>
</dbReference>
<feature type="compositionally biased region" description="Basic and acidic residues" evidence="2">
    <location>
        <begin position="513"/>
        <end position="525"/>
    </location>
</feature>
<dbReference type="InterPro" id="IPR036236">
    <property type="entry name" value="Znf_C2H2_sf"/>
</dbReference>
<name>A0A9Q8T2R7_9PEZI</name>
<dbReference type="GeneID" id="73347313"/>
<dbReference type="PROSITE" id="PS50157">
    <property type="entry name" value="ZINC_FINGER_C2H2_2"/>
    <property type="match status" value="1"/>
</dbReference>
<evidence type="ECO:0000259" key="3">
    <source>
        <dbReference type="PROSITE" id="PS50157"/>
    </source>
</evidence>
<dbReference type="SUPFAM" id="SSF57667">
    <property type="entry name" value="beta-beta-alpha zinc fingers"/>
    <property type="match status" value="1"/>
</dbReference>
<evidence type="ECO:0000313" key="5">
    <source>
        <dbReference type="Proteomes" id="UP000830671"/>
    </source>
</evidence>
<feature type="region of interest" description="Disordered" evidence="2">
    <location>
        <begin position="407"/>
        <end position="438"/>
    </location>
</feature>
<organism evidence="4 5">
    <name type="scientific">Colletotrichum lupini</name>
    <dbReference type="NCBI Taxonomy" id="145971"/>
    <lineage>
        <taxon>Eukaryota</taxon>
        <taxon>Fungi</taxon>
        <taxon>Dikarya</taxon>
        <taxon>Ascomycota</taxon>
        <taxon>Pezizomycotina</taxon>
        <taxon>Sordariomycetes</taxon>
        <taxon>Hypocreomycetidae</taxon>
        <taxon>Glomerellales</taxon>
        <taxon>Glomerellaceae</taxon>
        <taxon>Colletotrichum</taxon>
        <taxon>Colletotrichum acutatum species complex</taxon>
    </lineage>
</organism>
<proteinExistence type="predicted"/>